<dbReference type="RefSeq" id="WP_262068175.1">
    <property type="nucleotide sequence ID" value="NZ_JAMXOC010000002.1"/>
</dbReference>
<comment type="subcellular location">
    <subcellularLocation>
        <location evidence="1">Membrane</location>
        <topology evidence="1">Multi-pass membrane protein</topology>
    </subcellularLocation>
</comment>
<proteinExistence type="predicted"/>
<organism evidence="7 8">
    <name type="scientific">Ohessyouella blattaphilus</name>
    <dbReference type="NCBI Taxonomy" id="2949333"/>
    <lineage>
        <taxon>Bacteria</taxon>
        <taxon>Bacillati</taxon>
        <taxon>Bacillota</taxon>
        <taxon>Clostridia</taxon>
        <taxon>Lachnospirales</taxon>
        <taxon>Lachnospiraceae</taxon>
        <taxon>Ohessyouella</taxon>
    </lineage>
</organism>
<evidence type="ECO:0000313" key="8">
    <source>
        <dbReference type="Proteomes" id="UP001523565"/>
    </source>
</evidence>
<accession>A0ABT1EF62</accession>
<sequence length="376" mass="41194">MIQLFKYRLLQNVRDVSMMFWALAFPLLLGTFYSLAFGNMGNNAAGDGTWSEIPVGIVNVSENQPFEAFLDGLDGDLIKGKVYDDEGAAKKALNNQKIKGYFVIDNNLALKLSGNGLEESILANLLNTYEKNASLAMKVATEKPQQLETFLESLGDYQSFTKNASLGGRTLDPMINYFFALLAYACLCGAFLGTRSTFDSQANLSALGARRCISPTHKLKLIFIDLTTLVLIQFVNMLILTAYLILFLKIDLGDNIPLLLFIELMGTILSISIGIAIGSIARLSQGIKIGITVAVSLFPAFLAGLMFGDIRNIIEVHAPLVNRLNPAAVLADAFYCLGVYNDQTRLTRNLIILGVMAALLLTVAFLSIRREDYDSI</sequence>
<dbReference type="Proteomes" id="UP001523565">
    <property type="component" value="Unassembled WGS sequence"/>
</dbReference>
<keyword evidence="3 5" id="KW-1133">Transmembrane helix</keyword>
<dbReference type="EMBL" id="JAMZFV010000002">
    <property type="protein sequence ID" value="MCP1109273.1"/>
    <property type="molecule type" value="Genomic_DNA"/>
</dbReference>
<evidence type="ECO:0000256" key="2">
    <source>
        <dbReference type="ARBA" id="ARBA00022692"/>
    </source>
</evidence>
<evidence type="ECO:0000256" key="1">
    <source>
        <dbReference type="ARBA" id="ARBA00004141"/>
    </source>
</evidence>
<reference evidence="7 8" key="1">
    <citation type="journal article" date="2022" name="Genome Biol. Evol.">
        <title>Host diet, physiology and behaviors set the stage for Lachnospiraceae cladogenesis.</title>
        <authorList>
            <person name="Vera-Ponce De Leon A."/>
            <person name="Schneider M."/>
            <person name="Jahnes B.C."/>
            <person name="Sadowski V."/>
            <person name="Camuy-Velez L.A."/>
            <person name="Duan J."/>
            <person name="Sabree Z.L."/>
        </authorList>
    </citation>
    <scope>NUCLEOTIDE SEQUENCE [LARGE SCALE GENOMIC DNA]</scope>
    <source>
        <strain evidence="7 8">PAL227</strain>
    </source>
</reference>
<evidence type="ECO:0000256" key="4">
    <source>
        <dbReference type="ARBA" id="ARBA00023136"/>
    </source>
</evidence>
<dbReference type="Pfam" id="PF12698">
    <property type="entry name" value="ABC2_membrane_3"/>
    <property type="match status" value="1"/>
</dbReference>
<name>A0ABT1EF62_9FIRM</name>
<feature type="transmembrane region" description="Helical" evidence="5">
    <location>
        <begin position="258"/>
        <end position="277"/>
    </location>
</feature>
<gene>
    <name evidence="7" type="ORF">NK118_03300</name>
</gene>
<evidence type="ECO:0000259" key="6">
    <source>
        <dbReference type="Pfam" id="PF12698"/>
    </source>
</evidence>
<keyword evidence="2 5" id="KW-0812">Transmembrane</keyword>
<evidence type="ECO:0000256" key="5">
    <source>
        <dbReference type="SAM" id="Phobius"/>
    </source>
</evidence>
<keyword evidence="4 5" id="KW-0472">Membrane</keyword>
<feature type="transmembrane region" description="Helical" evidence="5">
    <location>
        <begin position="289"/>
        <end position="307"/>
    </location>
</feature>
<protein>
    <submittedName>
        <fullName evidence="7">ABC transporter permease</fullName>
    </submittedName>
</protein>
<keyword evidence="8" id="KW-1185">Reference proteome</keyword>
<feature type="transmembrane region" description="Helical" evidence="5">
    <location>
        <begin position="350"/>
        <end position="368"/>
    </location>
</feature>
<dbReference type="PANTHER" id="PTHR43027">
    <property type="entry name" value="DOXORUBICIN RESISTANCE ABC TRANSPORTER PERMEASE PROTEIN DRRC-RELATED"/>
    <property type="match status" value="1"/>
</dbReference>
<dbReference type="InterPro" id="IPR013525">
    <property type="entry name" value="ABC2_TM"/>
</dbReference>
<feature type="domain" description="ABC-2 type transporter transmembrane" evidence="6">
    <location>
        <begin position="17"/>
        <end position="366"/>
    </location>
</feature>
<feature type="transmembrane region" description="Helical" evidence="5">
    <location>
        <begin position="174"/>
        <end position="193"/>
    </location>
</feature>
<evidence type="ECO:0000313" key="7">
    <source>
        <dbReference type="EMBL" id="MCP1109273.1"/>
    </source>
</evidence>
<evidence type="ECO:0000256" key="3">
    <source>
        <dbReference type="ARBA" id="ARBA00022989"/>
    </source>
</evidence>
<dbReference type="InterPro" id="IPR052902">
    <property type="entry name" value="ABC-2_transporter"/>
</dbReference>
<feature type="transmembrane region" description="Helical" evidence="5">
    <location>
        <begin position="221"/>
        <end position="246"/>
    </location>
</feature>
<comment type="caution">
    <text evidence="7">The sequence shown here is derived from an EMBL/GenBank/DDBJ whole genome shotgun (WGS) entry which is preliminary data.</text>
</comment>
<dbReference type="PANTHER" id="PTHR43027:SF2">
    <property type="entry name" value="TRANSPORT PERMEASE PROTEIN"/>
    <property type="match status" value="1"/>
</dbReference>
<feature type="transmembrane region" description="Helical" evidence="5">
    <location>
        <begin position="20"/>
        <end position="40"/>
    </location>
</feature>